<protein>
    <submittedName>
        <fullName evidence="3">Putative ATPase</fullName>
    </submittedName>
</protein>
<gene>
    <name evidence="3" type="ORF">SLAVMIC_00448</name>
</gene>
<feature type="compositionally biased region" description="Acidic residues" evidence="1">
    <location>
        <begin position="18"/>
        <end position="27"/>
    </location>
</feature>
<accession>A0A8D9FR30</accession>
<proteinExistence type="predicted"/>
<evidence type="ECO:0000259" key="2">
    <source>
        <dbReference type="Pfam" id="PF00004"/>
    </source>
</evidence>
<dbReference type="SUPFAM" id="SSF52540">
    <property type="entry name" value="P-loop containing nucleoside triphosphate hydrolases"/>
    <property type="match status" value="1"/>
</dbReference>
<sequence>MDSDKKPENEEVKNENNNIEEVESTENVEEQLCSMFSYDEEMPNIWKKPNVDKDDDNNDLYMCWKEFGIKPSKVSIFSEFNSDLLWDIIKEYFNIQDKSVNKISEILPDGDAFIYNTKYFLRINKDLYISFLEFDKMPSKNDSFCSNLTFYYNQINLCVNDLNELLMAFQGAMQSQEEVETEKNIFCASLSQSNQLELTHMNIDIKEWDDSDIDKFYDNQTIKKVRKMTKKINKEDKGIHVMCGPRGCGKTNFLSLSLSKIKKKVIYIPLTMLEHTLNNIDFATFLSMNKDSLVIIDDCENYFNKMHQKSNIYVSNVLQLLDSINSDNMGVHIILSMNISSDNIDQNLLKCNNFLSLIEFKKLKGKKARKLSKKLGFDKKYLHSTPLGDVVNDKKCGKEKKYL</sequence>
<organism evidence="3">
    <name type="scientific">uncultured marine phage</name>
    <dbReference type="NCBI Taxonomy" id="707152"/>
    <lineage>
        <taxon>Viruses</taxon>
        <taxon>environmental samples</taxon>
    </lineage>
</organism>
<reference evidence="3" key="1">
    <citation type="submission" date="2021-06" db="EMBL/GenBank/DDBJ databases">
        <authorList>
            <person name="Gannon L."/>
            <person name="Redgwell R T."/>
            <person name="Michniewski S."/>
            <person name="Harrison D C."/>
            <person name="Millard A."/>
        </authorList>
    </citation>
    <scope>NUCLEOTIDE SEQUENCE</scope>
</reference>
<dbReference type="InterPro" id="IPR027417">
    <property type="entry name" value="P-loop_NTPase"/>
</dbReference>
<evidence type="ECO:0000256" key="1">
    <source>
        <dbReference type="SAM" id="MobiDB-lite"/>
    </source>
</evidence>
<name>A0A8D9FR30_9VIRU</name>
<feature type="domain" description="ATPase AAA-type core" evidence="2">
    <location>
        <begin position="242"/>
        <end position="360"/>
    </location>
</feature>
<feature type="region of interest" description="Disordered" evidence="1">
    <location>
        <begin position="1"/>
        <end position="27"/>
    </location>
</feature>
<evidence type="ECO:0000313" key="3">
    <source>
        <dbReference type="EMBL" id="CAG7580503.1"/>
    </source>
</evidence>
<dbReference type="Gene3D" id="3.40.50.300">
    <property type="entry name" value="P-loop containing nucleotide triphosphate hydrolases"/>
    <property type="match status" value="1"/>
</dbReference>
<dbReference type="GO" id="GO:0016887">
    <property type="term" value="F:ATP hydrolysis activity"/>
    <property type="evidence" value="ECO:0007669"/>
    <property type="project" value="InterPro"/>
</dbReference>
<dbReference type="EMBL" id="OU342829">
    <property type="protein sequence ID" value="CAG7580503.1"/>
    <property type="molecule type" value="Genomic_DNA"/>
</dbReference>
<dbReference type="InterPro" id="IPR003959">
    <property type="entry name" value="ATPase_AAA_core"/>
</dbReference>
<dbReference type="GO" id="GO:0005524">
    <property type="term" value="F:ATP binding"/>
    <property type="evidence" value="ECO:0007669"/>
    <property type="project" value="InterPro"/>
</dbReference>
<dbReference type="Pfam" id="PF00004">
    <property type="entry name" value="AAA"/>
    <property type="match status" value="1"/>
</dbReference>
<feature type="compositionally biased region" description="Basic and acidic residues" evidence="1">
    <location>
        <begin position="1"/>
        <end position="14"/>
    </location>
</feature>